<gene>
    <name evidence="2" type="primary">Acey_s0016.g3064</name>
    <name evidence="2" type="ORF">Y032_0016g3064</name>
</gene>
<accession>A0A016V8E9</accession>
<proteinExistence type="predicted"/>
<reference evidence="3" key="1">
    <citation type="journal article" date="2015" name="Nat. Genet.">
        <title>The genome and transcriptome of the zoonotic hookworm Ancylostoma ceylanicum identify infection-specific gene families.</title>
        <authorList>
            <person name="Schwarz E.M."/>
            <person name="Hu Y."/>
            <person name="Antoshechkin I."/>
            <person name="Miller M.M."/>
            <person name="Sternberg P.W."/>
            <person name="Aroian R.V."/>
        </authorList>
    </citation>
    <scope>NUCLEOTIDE SEQUENCE</scope>
    <source>
        <strain evidence="3">HY135</strain>
    </source>
</reference>
<dbReference type="AlphaFoldDB" id="A0A016V8E9"/>
<protein>
    <submittedName>
        <fullName evidence="2">Uncharacterized protein</fullName>
    </submittedName>
</protein>
<name>A0A016V8E9_9BILA</name>
<evidence type="ECO:0000313" key="2">
    <source>
        <dbReference type="EMBL" id="EYC22998.1"/>
    </source>
</evidence>
<evidence type="ECO:0000313" key="3">
    <source>
        <dbReference type="Proteomes" id="UP000024635"/>
    </source>
</evidence>
<sequence length="165" mass="18095">MEQVGADNGCNVREHCSVKAEVKDSSQTSLSHCAVWSGTLADHLKTRADLAHNGNENAWLDSWVLTSLKSVGRTSTPTVWSSSHHGKDAGGSATLVRSHTDERSGNSSVAKLAVNITVEVLRRRPRLDSLEEGMRLLNLNTDDVVDRRKGHNRTRNADSRPWETG</sequence>
<dbReference type="EMBL" id="JARK01001352">
    <property type="protein sequence ID" value="EYC22998.1"/>
    <property type="molecule type" value="Genomic_DNA"/>
</dbReference>
<feature type="region of interest" description="Disordered" evidence="1">
    <location>
        <begin position="77"/>
        <end position="106"/>
    </location>
</feature>
<evidence type="ECO:0000256" key="1">
    <source>
        <dbReference type="SAM" id="MobiDB-lite"/>
    </source>
</evidence>
<dbReference type="Proteomes" id="UP000024635">
    <property type="component" value="Unassembled WGS sequence"/>
</dbReference>
<comment type="caution">
    <text evidence="2">The sequence shown here is derived from an EMBL/GenBank/DDBJ whole genome shotgun (WGS) entry which is preliminary data.</text>
</comment>
<keyword evidence="3" id="KW-1185">Reference proteome</keyword>
<organism evidence="2 3">
    <name type="scientific">Ancylostoma ceylanicum</name>
    <dbReference type="NCBI Taxonomy" id="53326"/>
    <lineage>
        <taxon>Eukaryota</taxon>
        <taxon>Metazoa</taxon>
        <taxon>Ecdysozoa</taxon>
        <taxon>Nematoda</taxon>
        <taxon>Chromadorea</taxon>
        <taxon>Rhabditida</taxon>
        <taxon>Rhabditina</taxon>
        <taxon>Rhabditomorpha</taxon>
        <taxon>Strongyloidea</taxon>
        <taxon>Ancylostomatidae</taxon>
        <taxon>Ancylostomatinae</taxon>
        <taxon>Ancylostoma</taxon>
    </lineage>
</organism>